<dbReference type="EMBL" id="AMGW01000007">
    <property type="protein sequence ID" value="EXJ54219.1"/>
    <property type="molecule type" value="Genomic_DNA"/>
</dbReference>
<accession>W9W6P3</accession>
<reference evidence="2 3" key="1">
    <citation type="submission" date="2013-03" db="EMBL/GenBank/DDBJ databases">
        <title>The Genome Sequence of Cladophialophora yegresii CBS 114405.</title>
        <authorList>
            <consortium name="The Broad Institute Genomics Platform"/>
            <person name="Cuomo C."/>
            <person name="de Hoog S."/>
            <person name="Gorbushina A."/>
            <person name="Walker B."/>
            <person name="Young S.K."/>
            <person name="Zeng Q."/>
            <person name="Gargeya S."/>
            <person name="Fitzgerald M."/>
            <person name="Haas B."/>
            <person name="Abouelleil A."/>
            <person name="Allen A.W."/>
            <person name="Alvarado L."/>
            <person name="Arachchi H.M."/>
            <person name="Berlin A.M."/>
            <person name="Chapman S.B."/>
            <person name="Gainer-Dewar J."/>
            <person name="Goldberg J."/>
            <person name="Griggs A."/>
            <person name="Gujja S."/>
            <person name="Hansen M."/>
            <person name="Howarth C."/>
            <person name="Imamovic A."/>
            <person name="Ireland A."/>
            <person name="Larimer J."/>
            <person name="McCowan C."/>
            <person name="Murphy C."/>
            <person name="Pearson M."/>
            <person name="Poon T.W."/>
            <person name="Priest M."/>
            <person name="Roberts A."/>
            <person name="Saif S."/>
            <person name="Shea T."/>
            <person name="Sisk P."/>
            <person name="Sykes S."/>
            <person name="Wortman J."/>
            <person name="Nusbaum C."/>
            <person name="Birren B."/>
        </authorList>
    </citation>
    <scope>NUCLEOTIDE SEQUENCE [LARGE SCALE GENOMIC DNA]</scope>
    <source>
        <strain evidence="2 3">CBS 114405</strain>
    </source>
</reference>
<dbReference type="HOGENOM" id="CLU_364839_0_0_1"/>
<dbReference type="VEuPathDB" id="FungiDB:A1O7_09556"/>
<name>W9W6P3_9EURO</name>
<dbReference type="OrthoDB" id="4161573at2759"/>
<evidence type="ECO:0000313" key="2">
    <source>
        <dbReference type="EMBL" id="EXJ54219.1"/>
    </source>
</evidence>
<gene>
    <name evidence="2" type="ORF">A1O7_09556</name>
</gene>
<dbReference type="eggNOG" id="ENOG502RQ49">
    <property type="taxonomic scope" value="Eukaryota"/>
</dbReference>
<dbReference type="AlphaFoldDB" id="W9W6P3"/>
<protein>
    <submittedName>
        <fullName evidence="2">Uncharacterized protein</fullName>
    </submittedName>
</protein>
<evidence type="ECO:0000256" key="1">
    <source>
        <dbReference type="SAM" id="MobiDB-lite"/>
    </source>
</evidence>
<evidence type="ECO:0000313" key="3">
    <source>
        <dbReference type="Proteomes" id="UP000019473"/>
    </source>
</evidence>
<dbReference type="GeneID" id="19184119"/>
<dbReference type="RefSeq" id="XP_007761734.1">
    <property type="nucleotide sequence ID" value="XM_007763544.1"/>
</dbReference>
<proteinExistence type="predicted"/>
<feature type="region of interest" description="Disordered" evidence="1">
    <location>
        <begin position="29"/>
        <end position="108"/>
    </location>
</feature>
<comment type="caution">
    <text evidence="2">The sequence shown here is derived from an EMBL/GenBank/DDBJ whole genome shotgun (WGS) entry which is preliminary data.</text>
</comment>
<keyword evidence="3" id="KW-1185">Reference proteome</keyword>
<feature type="compositionally biased region" description="Low complexity" evidence="1">
    <location>
        <begin position="29"/>
        <end position="45"/>
    </location>
</feature>
<feature type="compositionally biased region" description="Low complexity" evidence="1">
    <location>
        <begin position="77"/>
        <end position="91"/>
    </location>
</feature>
<sequence>MSVWAHMGGDEAAAEYQVYLLSNTFRATNNQNQPQSQTPAPAANAVSQYPDIPPADQPGPGAMSQGQYQYVDHSLQSPSRAASPAASSTGRSRSDGESAMYHQLPSFPPFDAPIPDEATIEEICIRYPNHLRGEYLDAFIQWMWTANQIHDRLTKTALEEINSTGISRSKSVNNRANFLMKRLDARMNRFTEEQMAALCLAPNKLRGCLMNGGVTDGRNKMQGKFHNENASLIRSTGRAQTAAAAERTVMLGGKEYRLWQTEAELETFNRGIATRWNRQRQRAEEIINADATYDLIVSRGRRNLIMRMTNWPFNPSTETMFSFLHVEACPAFIRAMGDLVAEHVVHMFDSCQPPGRTVDQKVVLTRKSAEDYVKQAYAARLSRLEKVVAKLPAEGLVKGLVDDVLSWNGDGAQEGDLVMDEPQLLENPSDGNTATAHDYAAGPDDPSDGNTVAALQHATATGPHEFVGNPFDENTTAAHEYAIGANELYADSTAMDLDSAAGPPPSMLLRPTITPKRAREEPTQQLGTLKRRCVQPSITPEAFRFEASTPADTTSYHARDMVAATSATTDQYATQIDADIARAAGASMISDIMVINNGRCDHAVSTSAPTWHSSMPTGAVSQKVPQQEVIGVGADTVLDQAPGTSQSPSTCSAADVVFTLEVPPAELRKEFDVGDFASDVSGFEEPNTGAVGTVTQSGAASHAVTGVNSVGTGHHNGAGGVVNPGDNSSDFATWDLPDMIDNDEDWLKESVAEAFAMGPPDLEEV</sequence>
<feature type="region of interest" description="Disordered" evidence="1">
    <location>
        <begin position="422"/>
        <end position="450"/>
    </location>
</feature>
<dbReference type="Proteomes" id="UP000019473">
    <property type="component" value="Unassembled WGS sequence"/>
</dbReference>
<organism evidence="2 3">
    <name type="scientific">Cladophialophora yegresii CBS 114405</name>
    <dbReference type="NCBI Taxonomy" id="1182544"/>
    <lineage>
        <taxon>Eukaryota</taxon>
        <taxon>Fungi</taxon>
        <taxon>Dikarya</taxon>
        <taxon>Ascomycota</taxon>
        <taxon>Pezizomycotina</taxon>
        <taxon>Eurotiomycetes</taxon>
        <taxon>Chaetothyriomycetidae</taxon>
        <taxon>Chaetothyriales</taxon>
        <taxon>Herpotrichiellaceae</taxon>
        <taxon>Cladophialophora</taxon>
    </lineage>
</organism>